<gene>
    <name evidence="1" type="ORF">BaRGS_00031731</name>
</gene>
<accession>A0ABD0JPS2</accession>
<keyword evidence="2" id="KW-1185">Reference proteome</keyword>
<organism evidence="1 2">
    <name type="scientific">Batillaria attramentaria</name>
    <dbReference type="NCBI Taxonomy" id="370345"/>
    <lineage>
        <taxon>Eukaryota</taxon>
        <taxon>Metazoa</taxon>
        <taxon>Spiralia</taxon>
        <taxon>Lophotrochozoa</taxon>
        <taxon>Mollusca</taxon>
        <taxon>Gastropoda</taxon>
        <taxon>Caenogastropoda</taxon>
        <taxon>Sorbeoconcha</taxon>
        <taxon>Cerithioidea</taxon>
        <taxon>Batillariidae</taxon>
        <taxon>Batillaria</taxon>
    </lineage>
</organism>
<evidence type="ECO:0000313" key="2">
    <source>
        <dbReference type="Proteomes" id="UP001519460"/>
    </source>
</evidence>
<proteinExistence type="predicted"/>
<sequence>GRAQWRLEKSDSYLFSHRRARTLSPHLIPALVHQETVQVHSRAEFDEYPEAIFLGSLKKVSDCCKKKVCNRPPSTPGICCGETETYPNNSFTAGDGCIK</sequence>
<evidence type="ECO:0000313" key="1">
    <source>
        <dbReference type="EMBL" id="KAK7477051.1"/>
    </source>
</evidence>
<protein>
    <submittedName>
        <fullName evidence="1">Uncharacterized protein</fullName>
    </submittedName>
</protein>
<dbReference type="AlphaFoldDB" id="A0ABD0JPS2"/>
<dbReference type="EMBL" id="JACVVK020000359">
    <property type="protein sequence ID" value="KAK7477051.1"/>
    <property type="molecule type" value="Genomic_DNA"/>
</dbReference>
<name>A0ABD0JPS2_9CAEN</name>
<feature type="non-terminal residue" evidence="1">
    <location>
        <position position="1"/>
    </location>
</feature>
<dbReference type="Proteomes" id="UP001519460">
    <property type="component" value="Unassembled WGS sequence"/>
</dbReference>
<reference evidence="1 2" key="1">
    <citation type="journal article" date="2023" name="Sci. Data">
        <title>Genome assembly of the Korean intertidal mud-creeper Batillaria attramentaria.</title>
        <authorList>
            <person name="Patra A.K."/>
            <person name="Ho P.T."/>
            <person name="Jun S."/>
            <person name="Lee S.J."/>
            <person name="Kim Y."/>
            <person name="Won Y.J."/>
        </authorList>
    </citation>
    <scope>NUCLEOTIDE SEQUENCE [LARGE SCALE GENOMIC DNA]</scope>
    <source>
        <strain evidence="1">Wonlab-2016</strain>
    </source>
</reference>
<comment type="caution">
    <text evidence="1">The sequence shown here is derived from an EMBL/GenBank/DDBJ whole genome shotgun (WGS) entry which is preliminary data.</text>
</comment>